<gene>
    <name evidence="2" type="ORF">TM074_00645</name>
</gene>
<feature type="transmembrane region" description="Helical" evidence="1">
    <location>
        <begin position="124"/>
        <end position="142"/>
    </location>
</feature>
<organism evidence="2">
    <name type="scientific">Candidatus Nanosynbacter sp. TM7-074</name>
    <dbReference type="NCBI Taxonomy" id="3158573"/>
    <lineage>
        <taxon>Bacteria</taxon>
        <taxon>Candidatus Saccharimonadota</taxon>
        <taxon>Candidatus Saccharimonadia</taxon>
        <taxon>Candidatus Nanosynbacterales</taxon>
        <taxon>Candidatus Nanosynbacteraceae</taxon>
        <taxon>Candidatus Nanosynbacter</taxon>
    </lineage>
</organism>
<dbReference type="RefSeq" id="WP_369000476.1">
    <property type="nucleotide sequence ID" value="NZ_CP158487.1"/>
</dbReference>
<keyword evidence="1" id="KW-0812">Transmembrane</keyword>
<evidence type="ECO:0000313" key="2">
    <source>
        <dbReference type="EMBL" id="XDN89207.1"/>
    </source>
</evidence>
<keyword evidence="1" id="KW-0472">Membrane</keyword>
<feature type="transmembrane region" description="Helical" evidence="1">
    <location>
        <begin position="69"/>
        <end position="90"/>
    </location>
</feature>
<dbReference type="AlphaFoldDB" id="A0AB39J9U6"/>
<dbReference type="PANTHER" id="PTHR31446:SF29">
    <property type="entry name" value="ACID PHOSPHATASE_VANADIUM-DEPENDENT HALOPEROXIDASE-RELATED PROTEIN"/>
    <property type="match status" value="1"/>
</dbReference>
<keyword evidence="1" id="KW-1133">Transmembrane helix</keyword>
<dbReference type="InterPro" id="IPR003832">
    <property type="entry name" value="DUF212"/>
</dbReference>
<evidence type="ECO:0000256" key="1">
    <source>
        <dbReference type="SAM" id="Phobius"/>
    </source>
</evidence>
<protein>
    <submittedName>
        <fullName evidence="2">Divergent PAP2 family protein</fullName>
    </submittedName>
</protein>
<name>A0AB39J9U6_9BACT</name>
<accession>A0AB39J9U6</accession>
<dbReference type="Pfam" id="PF02681">
    <property type="entry name" value="DUF212"/>
    <property type="match status" value="1"/>
</dbReference>
<feature type="transmembrane region" description="Helical" evidence="1">
    <location>
        <begin position="40"/>
        <end position="62"/>
    </location>
</feature>
<dbReference type="PANTHER" id="PTHR31446">
    <property type="entry name" value="ACID PHOSPHATASE/VANADIUM-DEPENDENT HALOPEROXIDASE-RELATED PROTEIN"/>
    <property type="match status" value="1"/>
</dbReference>
<proteinExistence type="predicted"/>
<sequence>MKVLVVPVIAWVISQGLKQVFHLMGRNRRVFSGDTNPKILLSGGMPSAHSAIVVSMAVFLGLQDGLNSSVFGLSVWLSIIVMYDAMMVRYSSGMQGEALNKLIMEQGSKLKKLRVAHGHTPVEVLAGASIGAVVAIVVFFATK</sequence>
<dbReference type="EMBL" id="CP158487">
    <property type="protein sequence ID" value="XDN89207.1"/>
    <property type="molecule type" value="Genomic_DNA"/>
</dbReference>
<reference evidence="2" key="1">
    <citation type="submission" date="2024-06" db="EMBL/GenBank/DDBJ databases">
        <authorList>
            <person name="Atkinson C."/>
            <person name="McLean J."/>
            <person name="Gallagher L."/>
            <person name="Bor B."/>
            <person name="Mougous J."/>
        </authorList>
    </citation>
    <scope>NUCLEOTIDE SEQUENCE</scope>
    <source>
        <strain evidence="2">TM7-074</strain>
    </source>
</reference>